<name>A0AAV5UDF8_9BILA</name>
<dbReference type="PANTHER" id="PTHR24412">
    <property type="entry name" value="KELCH PROTEIN"/>
    <property type="match status" value="1"/>
</dbReference>
<sequence length="270" mass="31448">ESTTGEIKLRSNLYNYDTFTALLNFAYNGTLMISEANVQILMISARYFLMEAVVDECTRFMHDRLNFDNVIPLLDFYRSIDYEKIESVLRFIAMNFVPISGTEEFLTLPFEYLKDIINRDILYVDSEEQVFEAISLWFHKNPDMLHHAPSLLKCIQCGHFSEQFITEIIEKTKWVMDNSECVSIVDNTKKSNEELVITTCSTTGRNYHDPRRLIACFHPFTEYIHVWNPIDHTWTANIDIPKNAHRALSVAVVGTNAYFIQKRTLGLDVY</sequence>
<dbReference type="EMBL" id="BTSX01000006">
    <property type="protein sequence ID" value="GMT04059.1"/>
    <property type="molecule type" value="Genomic_DNA"/>
</dbReference>
<keyword evidence="2" id="KW-0677">Repeat</keyword>
<protein>
    <recommendedName>
        <fullName evidence="3">BACK domain-containing protein</fullName>
    </recommendedName>
</protein>
<dbReference type="Gene3D" id="1.25.40.420">
    <property type="match status" value="1"/>
</dbReference>
<dbReference type="Pfam" id="PF00651">
    <property type="entry name" value="BTB"/>
    <property type="match status" value="1"/>
</dbReference>
<feature type="non-terminal residue" evidence="4">
    <location>
        <position position="1"/>
    </location>
</feature>
<reference evidence="4" key="1">
    <citation type="submission" date="2023-10" db="EMBL/GenBank/DDBJ databases">
        <title>Genome assembly of Pristionchus species.</title>
        <authorList>
            <person name="Yoshida K."/>
            <person name="Sommer R.J."/>
        </authorList>
    </citation>
    <scope>NUCLEOTIDE SEQUENCE</scope>
    <source>
        <strain evidence="4">RS0144</strain>
    </source>
</reference>
<evidence type="ECO:0000256" key="1">
    <source>
        <dbReference type="ARBA" id="ARBA00022441"/>
    </source>
</evidence>
<evidence type="ECO:0000313" key="5">
    <source>
        <dbReference type="Proteomes" id="UP001432027"/>
    </source>
</evidence>
<dbReference type="Pfam" id="PF07707">
    <property type="entry name" value="BACK"/>
    <property type="match status" value="1"/>
</dbReference>
<accession>A0AAV5UDF8</accession>
<organism evidence="4 5">
    <name type="scientific">Pristionchus entomophagus</name>
    <dbReference type="NCBI Taxonomy" id="358040"/>
    <lineage>
        <taxon>Eukaryota</taxon>
        <taxon>Metazoa</taxon>
        <taxon>Ecdysozoa</taxon>
        <taxon>Nematoda</taxon>
        <taxon>Chromadorea</taxon>
        <taxon>Rhabditida</taxon>
        <taxon>Rhabditina</taxon>
        <taxon>Diplogasteromorpha</taxon>
        <taxon>Diplogasteroidea</taxon>
        <taxon>Neodiplogasteridae</taxon>
        <taxon>Pristionchus</taxon>
    </lineage>
</organism>
<gene>
    <name evidence="4" type="ORF">PENTCL1PPCAC_26233</name>
</gene>
<feature type="domain" description="BACK" evidence="3">
    <location>
        <begin position="73"/>
        <end position="170"/>
    </location>
</feature>
<dbReference type="InterPro" id="IPR000210">
    <property type="entry name" value="BTB/POZ_dom"/>
</dbReference>
<feature type="non-terminal residue" evidence="4">
    <location>
        <position position="270"/>
    </location>
</feature>
<proteinExistence type="predicted"/>
<dbReference type="SUPFAM" id="SSF54695">
    <property type="entry name" value="POZ domain"/>
    <property type="match status" value="1"/>
</dbReference>
<dbReference type="InterPro" id="IPR011333">
    <property type="entry name" value="SKP1/BTB/POZ_sf"/>
</dbReference>
<dbReference type="Gene3D" id="3.30.710.10">
    <property type="entry name" value="Potassium Channel Kv1.1, Chain A"/>
    <property type="match status" value="1"/>
</dbReference>
<keyword evidence="1" id="KW-0880">Kelch repeat</keyword>
<dbReference type="PANTHER" id="PTHR24412:SF497">
    <property type="entry name" value="KELCH-LIKE PROTEIN 18"/>
    <property type="match status" value="1"/>
</dbReference>
<keyword evidence="5" id="KW-1185">Reference proteome</keyword>
<comment type="caution">
    <text evidence="4">The sequence shown here is derived from an EMBL/GenBank/DDBJ whole genome shotgun (WGS) entry which is preliminary data.</text>
</comment>
<evidence type="ECO:0000259" key="3">
    <source>
        <dbReference type="SMART" id="SM00875"/>
    </source>
</evidence>
<dbReference type="InterPro" id="IPR011705">
    <property type="entry name" value="BACK"/>
</dbReference>
<dbReference type="Proteomes" id="UP001432027">
    <property type="component" value="Unassembled WGS sequence"/>
</dbReference>
<dbReference type="SMART" id="SM00875">
    <property type="entry name" value="BACK"/>
    <property type="match status" value="1"/>
</dbReference>
<evidence type="ECO:0000313" key="4">
    <source>
        <dbReference type="EMBL" id="GMT04059.1"/>
    </source>
</evidence>
<dbReference type="AlphaFoldDB" id="A0AAV5UDF8"/>
<evidence type="ECO:0000256" key="2">
    <source>
        <dbReference type="ARBA" id="ARBA00022737"/>
    </source>
</evidence>